<comment type="caution">
    <text evidence="1">The sequence shown here is derived from an EMBL/GenBank/DDBJ whole genome shotgun (WGS) entry which is preliminary data.</text>
</comment>
<dbReference type="AlphaFoldDB" id="A0A414ITM3"/>
<protein>
    <submittedName>
        <fullName evidence="1">Uncharacterized protein</fullName>
    </submittedName>
</protein>
<dbReference type="NCBIfam" id="NF047389">
    <property type="entry name" value="ATPase_Sll1717"/>
    <property type="match status" value="1"/>
</dbReference>
<gene>
    <name evidence="1" type="ORF">DW753_07595</name>
</gene>
<dbReference type="SUPFAM" id="SSF52540">
    <property type="entry name" value="P-loop containing nucleoside triphosphate hydrolases"/>
    <property type="match status" value="1"/>
</dbReference>
<dbReference type="Proteomes" id="UP000285290">
    <property type="component" value="Unassembled WGS sequence"/>
</dbReference>
<dbReference type="RefSeq" id="WP_117997179.1">
    <property type="nucleotide sequence ID" value="NZ_QRWI01000006.1"/>
</dbReference>
<dbReference type="EMBL" id="QSKC01000008">
    <property type="protein sequence ID" value="RHE32101.1"/>
    <property type="molecule type" value="Genomic_DNA"/>
</dbReference>
<organism evidence="1 2">
    <name type="scientific">Agathobacter rectalis</name>
    <dbReference type="NCBI Taxonomy" id="39491"/>
    <lineage>
        <taxon>Bacteria</taxon>
        <taxon>Bacillati</taxon>
        <taxon>Bacillota</taxon>
        <taxon>Clostridia</taxon>
        <taxon>Lachnospirales</taxon>
        <taxon>Lachnospiraceae</taxon>
        <taxon>Agathobacter</taxon>
    </lineage>
</organism>
<accession>A0A414ITM3</accession>
<name>A0A414ITM3_9FIRM</name>
<proteinExistence type="predicted"/>
<reference evidence="1 2" key="1">
    <citation type="submission" date="2018-08" db="EMBL/GenBank/DDBJ databases">
        <title>A genome reference for cultivated species of the human gut microbiota.</title>
        <authorList>
            <person name="Zou Y."/>
            <person name="Xue W."/>
            <person name="Luo G."/>
        </authorList>
    </citation>
    <scope>NUCLEOTIDE SEQUENCE [LARGE SCALE GENOMIC DNA]</scope>
    <source>
        <strain evidence="1 2">AM29-10</strain>
    </source>
</reference>
<evidence type="ECO:0000313" key="2">
    <source>
        <dbReference type="Proteomes" id="UP000285290"/>
    </source>
</evidence>
<evidence type="ECO:0000313" key="1">
    <source>
        <dbReference type="EMBL" id="RHE32101.1"/>
    </source>
</evidence>
<dbReference type="InterPro" id="IPR059206">
    <property type="entry name" value="Sll1717-like"/>
</dbReference>
<sequence length="513" mass="60263">MKSCYENFKKENRIKLFGHEDAGKEEDSRLSSYYYKTVQYEDVMSDIGLQIVMGEKGTGKSALLKMAYIDCEKCDIVPIWIRLDDLSELYSDILRDDDLYSLKTLWKKAISKMIIMNLVSNMNFIKRDDCEKAVSWAYNYGYKERDFISRATQILKPIYENYAKIDGDLTCGEHHILPRFLKKRQIRIFLDDFDLDWQGKASDIKRVKSLLLSLSDMTSDMKGVSARIALRTDVYEMIRLEEFSDKFESSLIKCKWNNQEIMIALAKRICTYFNEEFDESILDDPSNLQYNIAKYLELVFVPKFDRSTKVWADAPTHRVIYSLIRRKPRDMVKLCYSVAEEAYNKKLDKIDASCFLAVLENYSGERFKDLVNEYKKQMPLIDKLLMAMAPTRSEMESKQVERYVYSTQELYEKIKGIQNNISVNMYTPDRENMGMADFHQIAHFLYKVGFITERKRNMSGKIERVYYDEKPYLLEINVGDKGYSWEIHPAYRGALATGASDNWQNTLRIDEDN</sequence>
<dbReference type="InterPro" id="IPR027417">
    <property type="entry name" value="P-loop_NTPase"/>
</dbReference>